<proteinExistence type="predicted"/>
<dbReference type="Proteomes" id="UP000517765">
    <property type="component" value="Unassembled WGS sequence"/>
</dbReference>
<evidence type="ECO:0000313" key="1">
    <source>
        <dbReference type="EMBL" id="MBB1254273.1"/>
    </source>
</evidence>
<dbReference type="EMBL" id="JABJXA010000177">
    <property type="protein sequence ID" value="MBB1261477.1"/>
    <property type="molecule type" value="Genomic_DNA"/>
</dbReference>
<dbReference type="EMBL" id="VJYK02000342">
    <property type="protein sequence ID" value="MQS04736.1"/>
    <property type="molecule type" value="Genomic_DNA"/>
</dbReference>
<sequence>MAEAVAAPVRAVLDSGAGGGERRPLVVGFSDLVGVTLRATVRSRRSESAFAELDVWLDLLCRDGRKEKWRAESFADDLRTIQGFIEAYAVHGNSWSGLPSRPSGAASDVAFED</sequence>
<name>A0A5P0YWT4_9ACTN</name>
<evidence type="ECO:0000313" key="4">
    <source>
        <dbReference type="Proteomes" id="UP000320857"/>
    </source>
</evidence>
<reference evidence="3 4" key="1">
    <citation type="submission" date="2019-10" db="EMBL/GenBank/DDBJ databases">
        <title>Streptomyces sp. nov., a novel actinobacterium isolated from alkaline environment.</title>
        <authorList>
            <person name="Golinska P."/>
        </authorList>
    </citation>
    <scope>NUCLEOTIDE SEQUENCE [LARGE SCALE GENOMIC DNA]</scope>
    <source>
        <strain evidence="3 4">OF1</strain>
    </source>
</reference>
<evidence type="ECO:0000313" key="6">
    <source>
        <dbReference type="Proteomes" id="UP000525686"/>
    </source>
</evidence>
<comment type="caution">
    <text evidence="3">The sequence shown here is derived from an EMBL/GenBank/DDBJ whole genome shotgun (WGS) entry which is preliminary data.</text>
</comment>
<reference evidence="5 6" key="2">
    <citation type="submission" date="2020-05" db="EMBL/GenBank/DDBJ databases">
        <title>Classification of alakaliphilic streptomycetes isolated from an alkaline soil next to Lonar Crater, India and a proposal for the recognition of Streptomyces alkaliterrae sp. nov.</title>
        <authorList>
            <person name="Golinska P."/>
        </authorList>
    </citation>
    <scope>NUCLEOTIDE SEQUENCE [LARGE SCALE GENOMIC DNA]</scope>
    <source>
        <strain evidence="6">OF3</strain>
        <strain evidence="5">OF8</strain>
    </source>
</reference>
<dbReference type="EMBL" id="JABJWZ010000099">
    <property type="protein sequence ID" value="MBB1254273.1"/>
    <property type="molecule type" value="Genomic_DNA"/>
</dbReference>
<accession>A0A5P0YWT4</accession>
<evidence type="ECO:0000313" key="5">
    <source>
        <dbReference type="Proteomes" id="UP000517765"/>
    </source>
</evidence>
<evidence type="ECO:0000313" key="2">
    <source>
        <dbReference type="EMBL" id="MBB1261477.1"/>
    </source>
</evidence>
<dbReference type="AlphaFoldDB" id="A0A5P0YWT4"/>
<dbReference type="Proteomes" id="UP000525686">
    <property type="component" value="Unassembled WGS sequence"/>
</dbReference>
<reference evidence="1" key="3">
    <citation type="journal article" name="Syst. Appl. Microbiol.">
        <title>Streptomyces alkaliterrae sp. nov., isolated from an alkaline soil, and emended descriptions of Streptomyces alkaliphilus, Streptomyces calidiresistens and Streptomyces durbertensis.</title>
        <authorList>
            <person name="Swiecimska M."/>
            <person name="Golinska P."/>
            <person name="Nouioui I."/>
            <person name="Wypij M."/>
            <person name="Rai M."/>
            <person name="Sangal V."/>
            <person name="Goodfellow M."/>
        </authorList>
    </citation>
    <scope>NUCLEOTIDE SEQUENCE</scope>
    <source>
        <strain evidence="1">OF3</strain>
        <strain evidence="2">OF8</strain>
    </source>
</reference>
<dbReference type="Proteomes" id="UP000320857">
    <property type="component" value="Unassembled WGS sequence"/>
</dbReference>
<dbReference type="OrthoDB" id="4197800at2"/>
<gene>
    <name evidence="3" type="ORF">FNX44_023275</name>
    <name evidence="1" type="ORF">H3146_12980</name>
    <name evidence="2" type="ORF">H3147_22085</name>
</gene>
<keyword evidence="4" id="KW-1185">Reference proteome</keyword>
<protein>
    <submittedName>
        <fullName evidence="3">Uncharacterized protein</fullName>
    </submittedName>
</protein>
<organism evidence="3 4">
    <name type="scientific">Streptomyces alkaliterrae</name>
    <dbReference type="NCBI Taxonomy" id="2213162"/>
    <lineage>
        <taxon>Bacteria</taxon>
        <taxon>Bacillati</taxon>
        <taxon>Actinomycetota</taxon>
        <taxon>Actinomycetes</taxon>
        <taxon>Kitasatosporales</taxon>
        <taxon>Streptomycetaceae</taxon>
        <taxon>Streptomyces</taxon>
    </lineage>
</organism>
<evidence type="ECO:0000313" key="3">
    <source>
        <dbReference type="EMBL" id="MQS04736.1"/>
    </source>
</evidence>
<dbReference type="RefSeq" id="WP_143650751.1">
    <property type="nucleotide sequence ID" value="NZ_JABJWZ010000099.1"/>
</dbReference>